<name>A0A3L9YG36_9FLAO</name>
<dbReference type="InterPro" id="IPR026444">
    <property type="entry name" value="Secre_tail"/>
</dbReference>
<dbReference type="InterPro" id="IPR016187">
    <property type="entry name" value="CTDL_fold"/>
</dbReference>
<dbReference type="InterPro" id="IPR003410">
    <property type="entry name" value="HYR_dom"/>
</dbReference>
<evidence type="ECO:0000313" key="6">
    <source>
        <dbReference type="EMBL" id="RMA58477.1"/>
    </source>
</evidence>
<evidence type="ECO:0000256" key="3">
    <source>
        <dbReference type="SAM" id="SignalP"/>
    </source>
</evidence>
<feature type="chain" id="PRO_5018168005" evidence="3">
    <location>
        <begin position="23"/>
        <end position="1979"/>
    </location>
</feature>
<organism evidence="6 7">
    <name type="scientific">Ulvibacter antarcticus</name>
    <dbReference type="NCBI Taxonomy" id="442714"/>
    <lineage>
        <taxon>Bacteria</taxon>
        <taxon>Pseudomonadati</taxon>
        <taxon>Bacteroidota</taxon>
        <taxon>Flavobacteriia</taxon>
        <taxon>Flavobacteriales</taxon>
        <taxon>Flavobacteriaceae</taxon>
        <taxon>Ulvibacter</taxon>
    </lineage>
</organism>
<evidence type="ECO:0000313" key="7">
    <source>
        <dbReference type="Proteomes" id="UP000271339"/>
    </source>
</evidence>
<dbReference type="Pfam" id="PF18962">
    <property type="entry name" value="Por_Secre_tail"/>
    <property type="match status" value="1"/>
</dbReference>
<keyword evidence="7" id="KW-1185">Reference proteome</keyword>
<evidence type="ECO:0000256" key="2">
    <source>
        <dbReference type="ARBA" id="ARBA00022737"/>
    </source>
</evidence>
<feature type="domain" description="HYR" evidence="5">
    <location>
        <begin position="1305"/>
        <end position="1393"/>
    </location>
</feature>
<dbReference type="PANTHER" id="PTHR24273">
    <property type="entry name" value="FI04643P-RELATED"/>
    <property type="match status" value="1"/>
</dbReference>
<comment type="caution">
    <text evidence="6">The sequence shown here is derived from an EMBL/GenBank/DDBJ whole genome shotgun (WGS) entry which is preliminary data.</text>
</comment>
<feature type="domain" description="C-type lectin" evidence="4">
    <location>
        <begin position="837"/>
        <end position="953"/>
    </location>
</feature>
<dbReference type="InterPro" id="IPR013783">
    <property type="entry name" value="Ig-like_fold"/>
</dbReference>
<keyword evidence="2" id="KW-0677">Repeat</keyword>
<proteinExistence type="predicted"/>
<dbReference type="Gene3D" id="3.10.100.10">
    <property type="entry name" value="Mannose-Binding Protein A, subunit A"/>
    <property type="match status" value="1"/>
</dbReference>
<dbReference type="SUPFAM" id="SSF56436">
    <property type="entry name" value="C-type lectin-like"/>
    <property type="match status" value="1"/>
</dbReference>
<dbReference type="PROSITE" id="PS50825">
    <property type="entry name" value="HYR"/>
    <property type="match status" value="4"/>
</dbReference>
<evidence type="ECO:0000256" key="1">
    <source>
        <dbReference type="ARBA" id="ARBA00022729"/>
    </source>
</evidence>
<dbReference type="Proteomes" id="UP000271339">
    <property type="component" value="Unassembled WGS sequence"/>
</dbReference>
<protein>
    <submittedName>
        <fullName evidence="6">Putative secreted protein (Por secretion system target)</fullName>
    </submittedName>
</protein>
<keyword evidence="1 3" id="KW-0732">Signal</keyword>
<dbReference type="Pfam" id="PF02494">
    <property type="entry name" value="HYR"/>
    <property type="match status" value="3"/>
</dbReference>
<feature type="signal peptide" evidence="3">
    <location>
        <begin position="1"/>
        <end position="22"/>
    </location>
</feature>
<dbReference type="OrthoDB" id="9805017at2"/>
<dbReference type="SMART" id="SM00034">
    <property type="entry name" value="CLECT"/>
    <property type="match status" value="1"/>
</dbReference>
<evidence type="ECO:0000259" key="4">
    <source>
        <dbReference type="PROSITE" id="PS50041"/>
    </source>
</evidence>
<dbReference type="NCBIfam" id="TIGR04183">
    <property type="entry name" value="Por_Secre_tail"/>
    <property type="match status" value="1"/>
</dbReference>
<gene>
    <name evidence="6" type="ORF">BXY75_1850</name>
</gene>
<dbReference type="PROSITE" id="PS50041">
    <property type="entry name" value="C_TYPE_LECTIN_2"/>
    <property type="match status" value="1"/>
</dbReference>
<dbReference type="RefSeq" id="WP_121907429.1">
    <property type="nucleotide sequence ID" value="NZ_REFC01000013.1"/>
</dbReference>
<feature type="domain" description="HYR" evidence="5">
    <location>
        <begin position="906"/>
        <end position="999"/>
    </location>
</feature>
<reference evidence="6 7" key="1">
    <citation type="submission" date="2018-10" db="EMBL/GenBank/DDBJ databases">
        <title>Genomic Encyclopedia of Archaeal and Bacterial Type Strains, Phase II (KMG-II): from individual species to whole genera.</title>
        <authorList>
            <person name="Goeker M."/>
        </authorList>
    </citation>
    <scope>NUCLEOTIDE SEQUENCE [LARGE SCALE GENOMIC DNA]</scope>
    <source>
        <strain evidence="6 7">DSM 23424</strain>
    </source>
</reference>
<dbReference type="InterPro" id="IPR001304">
    <property type="entry name" value="C-type_lectin-like"/>
</dbReference>
<sequence length="1979" mass="202844">MKKSTLLMMLMSFFMTSLLLTAQNEPPDFPNLSPGPIPNYSLTNGANTYSGNVSTPSDSQDAFSTTLGVGQTITSIVFSATGGGGTGSYSFGGFGAGVAFPGGTINSDPSFTMPGTYNNIISTGFSTGTNWNLTINVTSSCTSPTVPTITATPSTVCTGSTSTLNISGTLNDATAWSVYTGSCGGTLVGTTTTSTFVVTPAGASTTYFVRGEGGCVTPGSCGSVTVNTTAIDDASFNYDAAAYCADDTDPTPTITGLAGGTFSSTAGLSLNAANGTVDVSASTPGTYTVTYTTAGACPNSSNVSVTVNALDDASFNYAAAAYCADDTDPTPTITGLAGGTFSSTAGLSINAANGTVDVSASTPGTYTVTYTTAGTCPNSSNVSVTVNALDDASFNYAAAAYCADDTDPTPTITGLAGGTFSSTAGLSLNAANGTVDVSASTPGTYTVTYTTAGTCPNSSNVSVTVNALDDASFNYDAAAYCVDDTDPTPTITGLAGGTFSSTAGLSINAANGTVDVSASTPGTYTVTYTTAGTCPNSSNVSVTVNALDDASFNYDAAAYCAYDTDPTPTITGLAGGTFSSTAGLSINAANGTVDVSASTPGTYTVTYTTAGTCPNSSNVSVTVNALDDASFNYDAAAYCADDTDPTPTITGLAGGTFSSTAGLSMNAANGTVDVSASTPGTYTVTYTTVGTCPNSSNVSVTVNALPTVTFTAPASPFCPNSTTTNLGGGSPVGGVYSGAGVTDDGNGTTFTFDSGASGNGTHTLTYTFTDGNSCTNSASDTITVEDNEDPVISCPGDITQENDLGECGAVVTYSVTATDNCTLMNPTPAGFTYLGQDNGNDYYLSDTPFTPPNAFADAIAKGGFVASIANAAQNEFIRAAIAAITSGISPMLGLNDVALEGSFEWQDGSPVSYTNWTPGEPNNSGNEDYTEIDLNNGRWNDYPNFVSKQYVLQLPVGPVQTAGLPSGSTFPVGTTTNTFVVTDASGNTATCSFDVTINDTEAPVFADIYGDGTLSNPFTSIQPEIVGSVATGTYYFSFNGSTFQGVLDNDTDGGGWLMILNYVHQAGDNSNLQVRNTDLPLLGASTIGTSEAASPSWGHFGNALAADIDFEEVRFYAQTSRDPNNIIDFTTDYSAVSNYVKTGNGSFAGINNPANYTLGTSHNSSIPQNAPDFFSNEGDFALTNFPFWRAGQAHWGIRGLGNRWEVDDFSLNNFSTIHRVWVRGDLSPSSIVGSTTITVQLDASGNVTITAADFGLTAVDNCSTVTQTLSITDFDCSNIGSNTIQLTASDVVGNERIIDVIVNVEDNIDPVITCAANDTRDTNPGVCEYTVVGTEFDATFTDNCTDGSITNDLNGTATIDGEVLPKGVTTVVWTVDDGNGQMASCTTVITVEDNEDPIISCIANDTRDTDPGICEYTVVGTEFDATFTDNCADGSITNDLNGTATIDGEILPTGDTIVVWTVDDGNGQSATCTTVITVEDNEAPIIACPADLAANTDPTICGAVVFFPDAIALDNCGVASVIQTAGLPSGSLFPVGVSVVEYTATDVNGNMTICDFTITVTDNEAPVTVCQDITIQLDANGNAMIVAADVDGGSTDNCGIDSISIDIDTFDCSNVGPNDVTLSVTDVNGNTATCIAVVTVEEVTAPVVVCQDITVELDASGTVTITGTDVDGGSTDACGIASYELDMSTFDCSNVGTNDVILTVTDVNGNVATCNAVVTVEDNTSPVLVCMDITLELNADGTATITPADVIANNDDACGILTTAVDITNFDCSDIGTPVTVQVFSQDNNGNLATCFATVTVIDLLAPELTCPADQSQDPGVGNLFYEVPDYFATGEATAIDNCTDPVTILTQDPAAGTLLPDGIYTVTFTAEDEYGNTSTCDFQLTIESILGVNEVALSLNTVSIYPNPANDVVYLSNPQGIELNQAIIYDMRGRKIDTIDLRNMGVEKSIDISNLASATYNVQIITDNAVANLRLLKE</sequence>
<dbReference type="CDD" id="cd00037">
    <property type="entry name" value="CLECT"/>
    <property type="match status" value="1"/>
</dbReference>
<dbReference type="InterPro" id="IPR016186">
    <property type="entry name" value="C-type_lectin-like/link_sf"/>
</dbReference>
<feature type="domain" description="HYR" evidence="5">
    <location>
        <begin position="1479"/>
        <end position="1562"/>
    </location>
</feature>
<dbReference type="PANTHER" id="PTHR24273:SF32">
    <property type="entry name" value="HYALIN"/>
    <property type="match status" value="1"/>
</dbReference>
<dbReference type="Gene3D" id="2.60.40.10">
    <property type="entry name" value="Immunoglobulins"/>
    <property type="match status" value="1"/>
</dbReference>
<accession>A0A3L9YG36</accession>
<dbReference type="EMBL" id="REFC01000013">
    <property type="protein sequence ID" value="RMA58477.1"/>
    <property type="molecule type" value="Genomic_DNA"/>
</dbReference>
<dbReference type="Pfam" id="PF00059">
    <property type="entry name" value="Lectin_C"/>
    <property type="match status" value="1"/>
</dbReference>
<evidence type="ECO:0000259" key="5">
    <source>
        <dbReference type="PROSITE" id="PS50825"/>
    </source>
</evidence>
<feature type="domain" description="HYR" evidence="5">
    <location>
        <begin position="1802"/>
        <end position="1889"/>
    </location>
</feature>